<dbReference type="EMBL" id="CADCVU010000149">
    <property type="protein sequence ID" value="CAA9508645.1"/>
    <property type="molecule type" value="Genomic_DNA"/>
</dbReference>
<name>A0A6J4SYP6_9ACTN</name>
<sequence>VRLPLRSCCEPATFTFHDRSDERRRAAGRRSAHDGVGARRCSPGGRTACGRAPRGRPRHPRAHRRGGRVVAGHALPTRGDPRGGPERPGRRNLRRPSPSSVAGPDRSGHGCRASAPRPRGALRRRRGEPRSAPGPRRASRRRPRRAACGRRVRRPPGLRRAARAASARRRRRRLAARDRPARDRDGAPQPDDVDLRAPARRLALERPARAPGHPRAGRARRGRDRGGRSRWARHRRPSV</sequence>
<feature type="compositionally biased region" description="Basic residues" evidence="1">
    <location>
        <begin position="137"/>
        <end position="174"/>
    </location>
</feature>
<proteinExistence type="predicted"/>
<dbReference type="AlphaFoldDB" id="A0A6J4SYP6"/>
<feature type="compositionally biased region" description="Low complexity" evidence="1">
    <location>
        <begin position="68"/>
        <end position="78"/>
    </location>
</feature>
<feature type="compositionally biased region" description="Basic and acidic residues" evidence="1">
    <location>
        <begin position="20"/>
        <end position="37"/>
    </location>
</feature>
<reference evidence="2" key="1">
    <citation type="submission" date="2020-02" db="EMBL/GenBank/DDBJ databases">
        <authorList>
            <person name="Meier V. D."/>
        </authorList>
    </citation>
    <scope>NUCLEOTIDE SEQUENCE</scope>
    <source>
        <strain evidence="2">AVDCRST_MAG45</strain>
    </source>
</reference>
<evidence type="ECO:0000256" key="1">
    <source>
        <dbReference type="SAM" id="MobiDB-lite"/>
    </source>
</evidence>
<feature type="compositionally biased region" description="Basic and acidic residues" evidence="1">
    <location>
        <begin position="175"/>
        <end position="186"/>
    </location>
</feature>
<feature type="compositionally biased region" description="Basic and acidic residues" evidence="1">
    <location>
        <begin position="79"/>
        <end position="89"/>
    </location>
</feature>
<evidence type="ECO:0000313" key="2">
    <source>
        <dbReference type="EMBL" id="CAA9508645.1"/>
    </source>
</evidence>
<feature type="compositionally biased region" description="Basic and acidic residues" evidence="1">
    <location>
        <begin position="193"/>
        <end position="208"/>
    </location>
</feature>
<feature type="non-terminal residue" evidence="2">
    <location>
        <position position="239"/>
    </location>
</feature>
<gene>
    <name evidence="2" type="ORF">AVDCRST_MAG45-1758</name>
</gene>
<organism evidence="2">
    <name type="scientific">uncultured Solirubrobacterales bacterium</name>
    <dbReference type="NCBI Taxonomy" id="768556"/>
    <lineage>
        <taxon>Bacteria</taxon>
        <taxon>Bacillati</taxon>
        <taxon>Actinomycetota</taxon>
        <taxon>Thermoleophilia</taxon>
        <taxon>Solirubrobacterales</taxon>
        <taxon>environmental samples</taxon>
    </lineage>
</organism>
<feature type="region of interest" description="Disordered" evidence="1">
    <location>
        <begin position="20"/>
        <end position="239"/>
    </location>
</feature>
<feature type="compositionally biased region" description="Basic residues" evidence="1">
    <location>
        <begin position="215"/>
        <end position="239"/>
    </location>
</feature>
<protein>
    <submittedName>
        <fullName evidence="2">Uncharacterized protein</fullName>
    </submittedName>
</protein>
<feature type="compositionally biased region" description="Low complexity" evidence="1">
    <location>
        <begin position="43"/>
        <end position="52"/>
    </location>
</feature>
<feature type="non-terminal residue" evidence="2">
    <location>
        <position position="1"/>
    </location>
</feature>
<accession>A0A6J4SYP6</accession>
<feature type="compositionally biased region" description="Basic residues" evidence="1">
    <location>
        <begin position="53"/>
        <end position="67"/>
    </location>
</feature>